<sequence>MSVPWEITTFSLSTNTQGETLTDIYANGQMQAQINVRIRAINQNTWATYQLTQSDLQSLKLIDYNKRQELTGNWTYSTVEKEDFAHNMPITRSPADEELVAPITPIADDTQTIIFWVSTTRIESLRIGAQITEHGATESTVTTTGGNFDSSITVRGHAPITYTMDDVTVQREDTAYGYWYKEVRENGKWIKYRYLWDQDNYYLTSKRYPFVKVDRYNVDVNGSTQPYGYGTYFRDAFAYMGLGNDREVSIFFLPQMGNSRQSWRGVRWQNDYNNLDSTAYVTVNQRPNALTLTRILFGNAYVSFLPNWQADAWFRIYDQYGNSGTFTAKQQKSNTIEISNRYVNRELSAEESKTIQPAAKL</sequence>
<evidence type="ECO:0000313" key="1">
    <source>
        <dbReference type="EMBL" id="RAK83115.1"/>
    </source>
</evidence>
<protein>
    <submittedName>
        <fullName evidence="1">Uncharacterized protein</fullName>
    </submittedName>
</protein>
<organism evidence="1 2">
    <name type="scientific">Aspergillus costaricaensis CBS 115574</name>
    <dbReference type="NCBI Taxonomy" id="1448317"/>
    <lineage>
        <taxon>Eukaryota</taxon>
        <taxon>Fungi</taxon>
        <taxon>Dikarya</taxon>
        <taxon>Ascomycota</taxon>
        <taxon>Pezizomycotina</taxon>
        <taxon>Eurotiomycetes</taxon>
        <taxon>Eurotiomycetidae</taxon>
        <taxon>Eurotiales</taxon>
        <taxon>Aspergillaceae</taxon>
        <taxon>Aspergillus</taxon>
        <taxon>Aspergillus subgen. Circumdati</taxon>
    </lineage>
</organism>
<keyword evidence="2" id="KW-1185">Reference proteome</keyword>
<dbReference type="EMBL" id="KZ824597">
    <property type="protein sequence ID" value="RAK83115.1"/>
    <property type="molecule type" value="Genomic_DNA"/>
</dbReference>
<name>A0ACD1HZ84_9EURO</name>
<accession>A0ACD1HZ84</accession>
<evidence type="ECO:0000313" key="2">
    <source>
        <dbReference type="Proteomes" id="UP000249748"/>
    </source>
</evidence>
<dbReference type="Proteomes" id="UP000249748">
    <property type="component" value="Unassembled WGS sequence"/>
</dbReference>
<proteinExistence type="predicted"/>
<gene>
    <name evidence="1" type="ORF">BO79DRAFT_212115</name>
</gene>
<reference evidence="1" key="1">
    <citation type="submission" date="2018-02" db="EMBL/GenBank/DDBJ databases">
        <title>The genomes of Aspergillus section Nigri reveals drivers in fungal speciation.</title>
        <authorList>
            <consortium name="DOE Joint Genome Institute"/>
            <person name="Vesth T.C."/>
            <person name="Nybo J."/>
            <person name="Theobald S."/>
            <person name="Brandl J."/>
            <person name="Frisvad J.C."/>
            <person name="Nielsen K.F."/>
            <person name="Lyhne E.K."/>
            <person name="Kogle M.E."/>
            <person name="Kuo A."/>
            <person name="Riley R."/>
            <person name="Clum A."/>
            <person name="Nolan M."/>
            <person name="Lipzen A."/>
            <person name="Salamov A."/>
            <person name="Henrissat B."/>
            <person name="Wiebenga A."/>
            <person name="De vries R.P."/>
            <person name="Grigoriev I.V."/>
            <person name="Mortensen U.H."/>
            <person name="Andersen M.R."/>
            <person name="Baker S.E."/>
        </authorList>
    </citation>
    <scope>NUCLEOTIDE SEQUENCE</scope>
    <source>
        <strain evidence="1">CBS 115574</strain>
    </source>
</reference>